<dbReference type="PANTHER" id="PTHR34180:SF1">
    <property type="entry name" value="BETA-ALANYL-DOPAMINE_CARCININE HYDROLASE"/>
    <property type="match status" value="1"/>
</dbReference>
<protein>
    <submittedName>
        <fullName evidence="1">Uncharacterized protein</fullName>
    </submittedName>
</protein>
<evidence type="ECO:0000313" key="1">
    <source>
        <dbReference type="EMBL" id="RDW84471.1"/>
    </source>
</evidence>
<dbReference type="InterPro" id="IPR047801">
    <property type="entry name" value="Peptidase_C45"/>
</dbReference>
<dbReference type="Proteomes" id="UP000256645">
    <property type="component" value="Unassembled WGS sequence"/>
</dbReference>
<gene>
    <name evidence="1" type="ORF">BP6252_02061</name>
</gene>
<dbReference type="Gene3D" id="1.10.10.2120">
    <property type="match status" value="1"/>
</dbReference>
<dbReference type="OrthoDB" id="189997at2759"/>
<dbReference type="Gene3D" id="3.60.60.10">
    <property type="entry name" value="Penicillin V Acylase, Chain A"/>
    <property type="match status" value="1"/>
</dbReference>
<dbReference type="NCBIfam" id="NF040521">
    <property type="entry name" value="C45_proenzyme"/>
    <property type="match status" value="1"/>
</dbReference>
<name>A0A3D8SE66_9HELO</name>
<dbReference type="EMBL" id="PDLM01000002">
    <property type="protein sequence ID" value="RDW84471.1"/>
    <property type="molecule type" value="Genomic_DNA"/>
</dbReference>
<dbReference type="AlphaFoldDB" id="A0A3D8SE66"/>
<comment type="caution">
    <text evidence="1">The sequence shown here is derived from an EMBL/GenBank/DDBJ whole genome shotgun (WGS) entry which is preliminary data.</text>
</comment>
<evidence type="ECO:0000313" key="2">
    <source>
        <dbReference type="Proteomes" id="UP000256645"/>
    </source>
</evidence>
<dbReference type="PANTHER" id="PTHR34180">
    <property type="entry name" value="PEPTIDASE C45"/>
    <property type="match status" value="1"/>
</dbReference>
<keyword evidence="2" id="KW-1185">Reference proteome</keyword>
<dbReference type="STRING" id="1849047.A0A3D8SE66"/>
<proteinExistence type="predicted"/>
<dbReference type="InterPro" id="IPR047794">
    <property type="entry name" value="C45_proenzyme-like"/>
</dbReference>
<sequence>MFSTFVTKLFSDEQSTTASKSTVHGGYKHIVVSGNPYERGYSHGQQAKDKICTNIRQYSTSSSLPPKEICSHYVQKVYLPAIESLFPEGLDEMKGIADGACVMLDDIILLNARYDLSRVKYSPEASPNPVGECTSMAYVQDSEVGKVSDQVYVAQNWDMSPWLHDLDTIIILESHNTDADGIGQPSVIISLTEAGQLARSGLNSCGLGLCANSLWSAEDFSPHTPEYEGKSFLPFTLARRMFLECGNFSAGLKALSTFPRHVSGNIMVGSHTGLAMNFELSPSAYFALHPTPLSIDSSAVLLTHANHFTGAYGIKDTYPGGSSLFRDVRLFSLLRNVKKHVVKSKPGLKAGLGITDLRMVFGDHAGFPRSLCEHADKGRQKYGAATSNTMTVASVIYDLSKLEMHVCKGNPCCGTWQTYSISRKQ</sequence>
<accession>A0A3D8SE66</accession>
<organism evidence="1 2">
    <name type="scientific">Coleophoma cylindrospora</name>
    <dbReference type="NCBI Taxonomy" id="1849047"/>
    <lineage>
        <taxon>Eukaryota</taxon>
        <taxon>Fungi</taxon>
        <taxon>Dikarya</taxon>
        <taxon>Ascomycota</taxon>
        <taxon>Pezizomycotina</taxon>
        <taxon>Leotiomycetes</taxon>
        <taxon>Helotiales</taxon>
        <taxon>Dermateaceae</taxon>
        <taxon>Coleophoma</taxon>
    </lineage>
</organism>
<reference evidence="1 2" key="1">
    <citation type="journal article" date="2018" name="IMA Fungus">
        <title>IMA Genome-F 9: Draft genome sequence of Annulohypoxylon stygium, Aspergillus mulundensis, Berkeleyomyces basicola (syn. Thielaviopsis basicola), Ceratocystis smalleyi, two Cercospora beticola strains, Coleophoma cylindrospora, Fusarium fracticaudum, Phialophora cf. hyalina, and Morchella septimelata.</title>
        <authorList>
            <person name="Wingfield B.D."/>
            <person name="Bills G.F."/>
            <person name="Dong Y."/>
            <person name="Huang W."/>
            <person name="Nel W.J."/>
            <person name="Swalarsk-Parry B.S."/>
            <person name="Vaghefi N."/>
            <person name="Wilken P.M."/>
            <person name="An Z."/>
            <person name="de Beer Z.W."/>
            <person name="De Vos L."/>
            <person name="Chen L."/>
            <person name="Duong T.A."/>
            <person name="Gao Y."/>
            <person name="Hammerbacher A."/>
            <person name="Kikkert J.R."/>
            <person name="Li Y."/>
            <person name="Li H."/>
            <person name="Li K."/>
            <person name="Li Q."/>
            <person name="Liu X."/>
            <person name="Ma X."/>
            <person name="Naidoo K."/>
            <person name="Pethybridge S.J."/>
            <person name="Sun J."/>
            <person name="Steenkamp E.T."/>
            <person name="van der Nest M.A."/>
            <person name="van Wyk S."/>
            <person name="Wingfield M.J."/>
            <person name="Xiong C."/>
            <person name="Yue Q."/>
            <person name="Zhang X."/>
        </authorList>
    </citation>
    <scope>NUCLEOTIDE SEQUENCE [LARGE SCALE GENOMIC DNA]</scope>
    <source>
        <strain evidence="1 2">BP6252</strain>
    </source>
</reference>